<dbReference type="NCBIfam" id="TIGR02412">
    <property type="entry name" value="pepN_strep_liv"/>
    <property type="match status" value="1"/>
</dbReference>
<dbReference type="PANTHER" id="PTHR11533:SF174">
    <property type="entry name" value="PUROMYCIN-SENSITIVE AMINOPEPTIDASE-RELATED"/>
    <property type="match status" value="1"/>
</dbReference>
<dbReference type="Pfam" id="PF11838">
    <property type="entry name" value="ERAP1_C"/>
    <property type="match status" value="1"/>
</dbReference>
<evidence type="ECO:0000256" key="11">
    <source>
        <dbReference type="ARBA" id="ARBA00023049"/>
    </source>
</evidence>
<evidence type="ECO:0000259" key="15">
    <source>
        <dbReference type="Pfam" id="PF11838"/>
    </source>
</evidence>
<evidence type="ECO:0000256" key="13">
    <source>
        <dbReference type="ARBA" id="ARBA00031533"/>
    </source>
</evidence>
<evidence type="ECO:0000313" key="17">
    <source>
        <dbReference type="EMBL" id="UNK44478.1"/>
    </source>
</evidence>
<dbReference type="RefSeq" id="WP_241912945.1">
    <property type="nucleotide sequence ID" value="NZ_CP093326.1"/>
</dbReference>
<dbReference type="InterPro" id="IPR012778">
    <property type="entry name" value="Pept_M1_aminopeptidase"/>
</dbReference>
<evidence type="ECO:0000256" key="10">
    <source>
        <dbReference type="ARBA" id="ARBA00022833"/>
    </source>
</evidence>
<keyword evidence="11" id="KW-0482">Metalloprotease</keyword>
<keyword evidence="9 17" id="KW-0378">Hydrolase</keyword>
<evidence type="ECO:0000256" key="1">
    <source>
        <dbReference type="ARBA" id="ARBA00000098"/>
    </source>
</evidence>
<evidence type="ECO:0000256" key="9">
    <source>
        <dbReference type="ARBA" id="ARBA00022801"/>
    </source>
</evidence>
<reference evidence="17 18" key="1">
    <citation type="submission" date="2022-03" db="EMBL/GenBank/DDBJ databases">
        <title>Isotopic signatures of nitrous oxide derived from detoxification processes.</title>
        <authorList>
            <person name="Behrendt U."/>
            <person name="Buchen C."/>
            <person name="Well R."/>
            <person name="Ulrich A."/>
            <person name="Rohe L."/>
            <person name="Kolb S."/>
            <person name="Schloter M."/>
            <person name="Horn M.A."/>
            <person name="Augustin J."/>
        </authorList>
    </citation>
    <scope>NUCLEOTIDE SEQUENCE [LARGE SCALE GENOMIC DNA]</scope>
    <source>
        <strain evidence="17 18">S4-C24</strain>
    </source>
</reference>
<protein>
    <recommendedName>
        <fullName evidence="5">Aminopeptidase N</fullName>
        <ecNumber evidence="4">3.4.11.2</ecNumber>
    </recommendedName>
    <alternativeName>
        <fullName evidence="12">Alanine aminopeptidase</fullName>
    </alternativeName>
    <alternativeName>
        <fullName evidence="13">Lysyl aminopeptidase</fullName>
    </alternativeName>
</protein>
<dbReference type="PANTHER" id="PTHR11533">
    <property type="entry name" value="PROTEASE M1 ZINC METALLOPROTEASE"/>
    <property type="match status" value="1"/>
</dbReference>
<dbReference type="Pfam" id="PF01433">
    <property type="entry name" value="Peptidase_M1"/>
    <property type="match status" value="1"/>
</dbReference>
<dbReference type="Gene3D" id="2.60.40.1730">
    <property type="entry name" value="tricorn interacting facor f3 domain"/>
    <property type="match status" value="1"/>
</dbReference>
<dbReference type="GO" id="GO:0016285">
    <property type="term" value="F:alanyl aminopeptidase activity"/>
    <property type="evidence" value="ECO:0007669"/>
    <property type="project" value="UniProtKB-EC"/>
</dbReference>
<evidence type="ECO:0000256" key="6">
    <source>
        <dbReference type="ARBA" id="ARBA00022438"/>
    </source>
</evidence>
<dbReference type="PRINTS" id="PR00756">
    <property type="entry name" value="ALADIPTASE"/>
</dbReference>
<dbReference type="CDD" id="cd09602">
    <property type="entry name" value="M1_APN"/>
    <property type="match status" value="1"/>
</dbReference>
<evidence type="ECO:0000256" key="8">
    <source>
        <dbReference type="ARBA" id="ARBA00022723"/>
    </source>
</evidence>
<dbReference type="InterPro" id="IPR042097">
    <property type="entry name" value="Aminopeptidase_N-like_N_sf"/>
</dbReference>
<keyword evidence="8" id="KW-0479">Metal-binding</keyword>
<evidence type="ECO:0000256" key="3">
    <source>
        <dbReference type="ARBA" id="ARBA00010136"/>
    </source>
</evidence>
<dbReference type="EC" id="3.4.11.2" evidence="4"/>
<evidence type="ECO:0000256" key="12">
    <source>
        <dbReference type="ARBA" id="ARBA00029811"/>
    </source>
</evidence>
<dbReference type="EMBL" id="CP093326">
    <property type="protein sequence ID" value="UNK44478.1"/>
    <property type="molecule type" value="Genomic_DNA"/>
</dbReference>
<evidence type="ECO:0000313" key="18">
    <source>
        <dbReference type="Proteomes" id="UP000829069"/>
    </source>
</evidence>
<evidence type="ECO:0000256" key="4">
    <source>
        <dbReference type="ARBA" id="ARBA00012564"/>
    </source>
</evidence>
<dbReference type="InterPro" id="IPR045357">
    <property type="entry name" value="Aminopeptidase_N-like_N"/>
</dbReference>
<dbReference type="InterPro" id="IPR014782">
    <property type="entry name" value="Peptidase_M1_dom"/>
</dbReference>
<comment type="similarity">
    <text evidence="3">Belongs to the peptidase M1 family.</text>
</comment>
<feature type="domain" description="ERAP1-like C-terminal" evidence="15">
    <location>
        <begin position="542"/>
        <end position="858"/>
    </location>
</feature>
<gene>
    <name evidence="17" type="primary">pepN</name>
    <name evidence="17" type="ORF">MNQ99_10745</name>
</gene>
<proteinExistence type="inferred from homology"/>
<dbReference type="InterPro" id="IPR027268">
    <property type="entry name" value="Peptidase_M4/M1_CTD_sf"/>
</dbReference>
<dbReference type="SUPFAM" id="SSF55486">
    <property type="entry name" value="Metalloproteases ('zincins'), catalytic domain"/>
    <property type="match status" value="1"/>
</dbReference>
<dbReference type="InterPro" id="IPR050344">
    <property type="entry name" value="Peptidase_M1_aminopeptidases"/>
</dbReference>
<evidence type="ECO:0000256" key="2">
    <source>
        <dbReference type="ARBA" id="ARBA00001947"/>
    </source>
</evidence>
<dbReference type="Gene3D" id="1.10.390.10">
    <property type="entry name" value="Neutral Protease Domain 2"/>
    <property type="match status" value="1"/>
</dbReference>
<comment type="catalytic activity">
    <reaction evidence="1">
        <text>Release of an N-terminal amino acid, Xaa-|-Yaa- from a peptide, amide or arylamide. Xaa is preferably Ala, but may be most amino acids including Pro (slow action). When a terminal hydrophobic residue is followed by a prolyl residue, the two may be released as an intact Xaa-Pro dipeptide.</text>
        <dbReference type="EC" id="3.4.11.2"/>
    </reaction>
</comment>
<keyword evidence="18" id="KW-1185">Reference proteome</keyword>
<dbReference type="Proteomes" id="UP000829069">
    <property type="component" value="Chromosome"/>
</dbReference>
<keyword evidence="6 17" id="KW-0031">Aminopeptidase</keyword>
<keyword evidence="7" id="KW-0645">Protease</keyword>
<dbReference type="Pfam" id="PF17900">
    <property type="entry name" value="Peptidase_M1_N"/>
    <property type="match status" value="1"/>
</dbReference>
<feature type="domain" description="Aminopeptidase N-like N-terminal" evidence="16">
    <location>
        <begin position="111"/>
        <end position="196"/>
    </location>
</feature>
<keyword evidence="10" id="KW-0862">Zinc</keyword>
<evidence type="ECO:0000259" key="14">
    <source>
        <dbReference type="Pfam" id="PF01433"/>
    </source>
</evidence>
<name>A0ABY3W615_9MICC</name>
<organism evidence="17 18">
    <name type="scientific">Arthrobacter sulfonylureivorans</name>
    <dbReference type="NCBI Taxonomy" id="2486855"/>
    <lineage>
        <taxon>Bacteria</taxon>
        <taxon>Bacillati</taxon>
        <taxon>Actinomycetota</taxon>
        <taxon>Actinomycetes</taxon>
        <taxon>Micrococcales</taxon>
        <taxon>Micrococcaceae</taxon>
        <taxon>Arthrobacter</taxon>
    </lineage>
</organism>
<comment type="cofactor">
    <cofactor evidence="2">
        <name>Zn(2+)</name>
        <dbReference type="ChEBI" id="CHEBI:29105"/>
    </cofactor>
</comment>
<dbReference type="InterPro" id="IPR024571">
    <property type="entry name" value="ERAP1-like_C_dom"/>
</dbReference>
<feature type="domain" description="Peptidase M1 membrane alanine aminopeptidase" evidence="14">
    <location>
        <begin position="243"/>
        <end position="456"/>
    </location>
</feature>
<sequence>MTNQNLSRGEAAARSAILRVESYEVSLDLRGAEDQDEPGFISKTVITFSCSEPGSTVFADFIHGGVHSVLLNGRPLDPAEVVDGSRIQLPGLDAQNQAIITGTALYSSSGEGLHRFVDPADGNTYLYTQYEPADARRVFANFEQPDLKAPFTFHIAAPDGWTVASNAAVASTEPMASTPGHSVRRFHPTQRISTYITTVLAGPYHAAKDSWHRPLPDGGELQVPLGAYCRASLADAFDPEQIFDVTKAGLDFFHELFDYPYPFGKYEQAFVPEYNLGAMENPGLVTFTEAYVFSSRATEAQYQARANTILHEMAHMWFGDLVTMKWWDDLWLKESFADYMGALASAEATQWSNAWITFANRRKGWAYVQDQLPTTHPIVADIRDLEAAKQNFDGITYAKGASVLKQLVAYAGFDSFIGASRRYFREHAYGNTSLADFLTALSAASGRDMEHWARQWLQTAGISTMALDLRHDGGAIAAAAIVQDAVDPVTDEPAHRPHRLRLGFYNPDASGRLLRTDQLELDVAGPRTDLPQLAGREQPALLLLNDDDLTYAKVVFDQRSLQTVLSSLDRLTDPLARALCWSGLWNMTRDGLLPAAEYVEAVQRFAPAETENSVLQVVLDCAKTAMDRYAPAARRPALQEAFVAAARRQVEAADPGSDQQLTWARSLAAVARAADSQAPFLRDLVLGKVVVDGLAVDTDLRWRFWQALAATGHAAVAELDAALEGDRTVAARAGHLAALTARPDPEVKADAWRAAVHTDSLSNQLLDATIDGFCQGPHELLSGYVNPYFAELVAIWSSKSIEIAARLVRGLYPGGEDLAAGQAPTEHPVVVRTDAWLDGNSDAPAALRRIVIEQRDHLVRALRAQQVAAPAESRG</sequence>
<evidence type="ECO:0000256" key="5">
    <source>
        <dbReference type="ARBA" id="ARBA00015611"/>
    </source>
</evidence>
<evidence type="ECO:0000256" key="7">
    <source>
        <dbReference type="ARBA" id="ARBA00022670"/>
    </source>
</evidence>
<accession>A0ABY3W615</accession>
<evidence type="ECO:0000259" key="16">
    <source>
        <dbReference type="Pfam" id="PF17900"/>
    </source>
</evidence>
<dbReference type="InterPro" id="IPR001930">
    <property type="entry name" value="Peptidase_M1"/>
</dbReference>
<dbReference type="SUPFAM" id="SSF63737">
    <property type="entry name" value="Leukotriene A4 hydrolase N-terminal domain"/>
    <property type="match status" value="1"/>
</dbReference>